<dbReference type="Proteomes" id="UP000249396">
    <property type="component" value="Unassembled WGS sequence"/>
</dbReference>
<evidence type="ECO:0000313" key="2">
    <source>
        <dbReference type="Proteomes" id="UP000249396"/>
    </source>
</evidence>
<comment type="caution">
    <text evidence="1">The sequence shown here is derived from an EMBL/GenBank/DDBJ whole genome shotgun (WGS) entry which is preliminary data.</text>
</comment>
<sequence length="202" mass="23126">MKDAPIVWADDAQTGAARHISEVEIGLACHCVCTGYHATMEAVNPKNPNPKHRPYFRHDKAPILEDCARQAILKATIKTLMESTEIELPELLIKGKAVAQDGMPFEAEVTEQPQRMKIQNIEQVDVADVILTMEHGRQIYTRLIANAKWQTEGPKQTQHAEFTIDISDESLWDIDPQKLRQQITLAPRMKRWCSHWHEDDLR</sequence>
<organism evidence="1 2">
    <name type="scientific">Candidatus Methylumidiphilus alinenensis</name>
    <dbReference type="NCBI Taxonomy" id="2202197"/>
    <lineage>
        <taxon>Bacteria</taxon>
        <taxon>Pseudomonadati</taxon>
        <taxon>Pseudomonadota</taxon>
        <taxon>Gammaproteobacteria</taxon>
        <taxon>Methylococcales</taxon>
        <taxon>Candidatus Methylumidiphilus</taxon>
    </lineage>
</organism>
<evidence type="ECO:0000313" key="1">
    <source>
        <dbReference type="EMBL" id="PZN75608.1"/>
    </source>
</evidence>
<gene>
    <name evidence="1" type="ORF">DM484_18300</name>
</gene>
<dbReference type="AlphaFoldDB" id="A0A2W4R6C1"/>
<accession>A0A2W4R6C1</accession>
<name>A0A2W4R6C1_9GAMM</name>
<dbReference type="EMBL" id="QJPH01000381">
    <property type="protein sequence ID" value="PZN75608.1"/>
    <property type="molecule type" value="Genomic_DNA"/>
</dbReference>
<protein>
    <submittedName>
        <fullName evidence="1">Uncharacterized protein</fullName>
    </submittedName>
</protein>
<proteinExistence type="predicted"/>
<reference evidence="1 2" key="1">
    <citation type="journal article" date="2018" name="Aquat. Microb. Ecol.">
        <title>Gammaproteobacterial methanotrophs dominate.</title>
        <authorList>
            <person name="Rissanen A.J."/>
            <person name="Saarenheimo J."/>
            <person name="Tiirola M."/>
            <person name="Peura S."/>
            <person name="Aalto S.L."/>
            <person name="Karvinen A."/>
            <person name="Nykanen H."/>
        </authorList>
    </citation>
    <scope>NUCLEOTIDE SEQUENCE [LARGE SCALE GENOMIC DNA]</scope>
    <source>
        <strain evidence="1">AMbin10</strain>
    </source>
</reference>